<accession>A0A0F7K3F5</accession>
<evidence type="ECO:0000256" key="1">
    <source>
        <dbReference type="ARBA" id="ARBA00006594"/>
    </source>
</evidence>
<evidence type="ECO:0000256" key="6">
    <source>
        <dbReference type="ARBA" id="ARBA00022747"/>
    </source>
</evidence>
<dbReference type="PANTHER" id="PTHR42933">
    <property type="entry name" value="SLR6095 PROTEIN"/>
    <property type="match status" value="1"/>
</dbReference>
<dbReference type="PANTHER" id="PTHR42933:SF3">
    <property type="entry name" value="TYPE I RESTRICTION ENZYME MJAVIII METHYLASE SUBUNIT"/>
    <property type="match status" value="1"/>
</dbReference>
<dbReference type="KEGG" id="seds:AAY24_17005"/>
<dbReference type="InterPro" id="IPR003356">
    <property type="entry name" value="DNA_methylase_A-5"/>
</dbReference>
<dbReference type="InterPro" id="IPR022749">
    <property type="entry name" value="D12N6_MeTrfase_N"/>
</dbReference>
<name>A0A0F7K3F5_9GAMM</name>
<feature type="domain" description="DNA methylase adenine-specific" evidence="9">
    <location>
        <begin position="135"/>
        <end position="444"/>
    </location>
</feature>
<gene>
    <name evidence="11" type="ORF">AAY24_17005</name>
</gene>
<keyword evidence="12" id="KW-1185">Reference proteome</keyword>
<dbReference type="PRINTS" id="PR00507">
    <property type="entry name" value="N12N6MTFRASE"/>
</dbReference>
<dbReference type="InterPro" id="IPR051537">
    <property type="entry name" value="DNA_Adenine_Mtase"/>
</dbReference>
<evidence type="ECO:0000259" key="10">
    <source>
        <dbReference type="Pfam" id="PF12161"/>
    </source>
</evidence>
<keyword evidence="8" id="KW-0175">Coiled coil</keyword>
<dbReference type="InterPro" id="IPR004546">
    <property type="entry name" value="Restrct_endonuc_T1M"/>
</dbReference>
<dbReference type="Proteomes" id="UP000034410">
    <property type="component" value="Chromosome"/>
</dbReference>
<keyword evidence="3" id="KW-0489">Methyltransferase</keyword>
<protein>
    <recommendedName>
        <fullName evidence="2">site-specific DNA-methyltransferase (adenine-specific)</fullName>
        <ecNumber evidence="2">2.1.1.72</ecNumber>
    </recommendedName>
</protein>
<dbReference type="AlphaFoldDB" id="A0A0F7K3F5"/>
<dbReference type="Gene3D" id="1.20.1260.30">
    <property type="match status" value="2"/>
</dbReference>
<dbReference type="EMBL" id="CP011412">
    <property type="protein sequence ID" value="AKH21760.1"/>
    <property type="molecule type" value="Genomic_DNA"/>
</dbReference>
<proteinExistence type="inferred from homology"/>
<dbReference type="PATRIC" id="fig|1543721.4.peg.3517"/>
<dbReference type="InterPro" id="IPR029063">
    <property type="entry name" value="SAM-dependent_MTases_sf"/>
</dbReference>
<evidence type="ECO:0000256" key="3">
    <source>
        <dbReference type="ARBA" id="ARBA00022603"/>
    </source>
</evidence>
<evidence type="ECO:0000256" key="7">
    <source>
        <dbReference type="ARBA" id="ARBA00047942"/>
    </source>
</evidence>
<reference evidence="11 12" key="1">
    <citation type="journal article" date="2015" name="Genome Announc.">
        <title>Complete Genome Sequence of Sedimenticola thiotaurini Strain SIP-G1, a Polyphosphate- and Polyhydroxyalkanoate-Accumulating Sulfur-Oxidizing Gammaproteobacterium Isolated from Salt Marsh Sediments.</title>
        <authorList>
            <person name="Flood B.E."/>
            <person name="Jones D.S."/>
            <person name="Bailey J.V."/>
        </authorList>
    </citation>
    <scope>NUCLEOTIDE SEQUENCE [LARGE SCALE GENOMIC DNA]</scope>
    <source>
        <strain evidence="11 12">SIP-G1</strain>
    </source>
</reference>
<dbReference type="InterPro" id="IPR002052">
    <property type="entry name" value="DNA_methylase_N6_adenine_CS"/>
</dbReference>
<evidence type="ECO:0000256" key="8">
    <source>
        <dbReference type="SAM" id="Coils"/>
    </source>
</evidence>
<dbReference type="GO" id="GO:0008170">
    <property type="term" value="F:N-methyltransferase activity"/>
    <property type="evidence" value="ECO:0007669"/>
    <property type="project" value="InterPro"/>
</dbReference>
<dbReference type="PROSITE" id="PS00092">
    <property type="entry name" value="N6_MTASE"/>
    <property type="match status" value="1"/>
</dbReference>
<sequence length="806" mass="90241">MAIKKTELYSSLWASCDELRGGMDASQYKDYVLTLLFMKYVSDKYKGDPYGMILVPEGASFDDMVALKGDKEIGDRINKIIARLAEENDLKGVIDVADFNDEDKLGKGKEMIDRLSKLIGIFEGLDLSANRADGDDLLGDAYEYLMRHFATESGKSKGQFYTPSEVSQILSRVIGISDDTPQDASVYDPTCGSGSLLLKASDQAPRGLSIFGQEMDNATSALARMNMILHNTATAKIWKGNTLSDPQWKDESGQLKTFDFAVANPPFSNKNWTSGLNPEEDSFDRFVWGIPPEKNGDYAFLLHIIKSLKSTGKGAVILPHGVLFRGNAEARIRENLIKQGYIKGIIGLPANLFYGTGIPACIIVIDKENAHTRKGIFMVDASKGFMKDGNKNRLRAQDIHKIVDVFTHQRELPGYSRMVSLSEIAANDYNLNIPRYIDSSEAEDLHDLSAHLQGGIPNRDIDALAAYWRVFPSLRHTLFRTDREGYSRCLVPAAEVKTTILNHPEFRIFAEQSLQPFTAWCERAALDQIRPGDSPKQLIEQIGEDLLEAYEPVPLLDRYDIYQILMDYWADSLQDDVYLLVQEGWQAGRVLRELVAKKGEKLKEQPDLVIAKTKYKADLIPPALIVARYFAEQQAEIDRLQTELDSAAQALESYLEENSSDDGLLSDALNDKDKVTKASVTARLKLATDPEEIATLTQAKKLFDAETKAKKALKESQEALDQAVFQQYPKLSEAEIKTLIVEDKWLATLKACIEAEIERITQQLANRVRELEERYAEPLPAITRQVEALSEKVAGHLKAMGLEWTL</sequence>
<dbReference type="NCBIfam" id="TIGR00497">
    <property type="entry name" value="hsdM"/>
    <property type="match status" value="1"/>
</dbReference>
<dbReference type="SUPFAM" id="SSF53335">
    <property type="entry name" value="S-adenosyl-L-methionine-dependent methyltransferases"/>
    <property type="match status" value="1"/>
</dbReference>
<dbReference type="GO" id="GO:0009007">
    <property type="term" value="F:site-specific DNA-methyltransferase (adenine-specific) activity"/>
    <property type="evidence" value="ECO:0007669"/>
    <property type="project" value="UniProtKB-EC"/>
</dbReference>
<organism evidence="11 12">
    <name type="scientific">Sedimenticola thiotaurini</name>
    <dbReference type="NCBI Taxonomy" id="1543721"/>
    <lineage>
        <taxon>Bacteria</taxon>
        <taxon>Pseudomonadati</taxon>
        <taxon>Pseudomonadota</taxon>
        <taxon>Gammaproteobacteria</taxon>
        <taxon>Chromatiales</taxon>
        <taxon>Sedimenticolaceae</taxon>
        <taxon>Sedimenticola</taxon>
    </lineage>
</organism>
<evidence type="ECO:0000256" key="5">
    <source>
        <dbReference type="ARBA" id="ARBA00022691"/>
    </source>
</evidence>
<evidence type="ECO:0000313" key="11">
    <source>
        <dbReference type="EMBL" id="AKH21760.1"/>
    </source>
</evidence>
<dbReference type="GO" id="GO:0003677">
    <property type="term" value="F:DNA binding"/>
    <property type="evidence" value="ECO:0007669"/>
    <property type="project" value="InterPro"/>
</dbReference>
<evidence type="ECO:0000256" key="4">
    <source>
        <dbReference type="ARBA" id="ARBA00022679"/>
    </source>
</evidence>
<evidence type="ECO:0000259" key="9">
    <source>
        <dbReference type="Pfam" id="PF02384"/>
    </source>
</evidence>
<evidence type="ECO:0000256" key="2">
    <source>
        <dbReference type="ARBA" id="ARBA00011900"/>
    </source>
</evidence>
<comment type="similarity">
    <text evidence="1">Belongs to the N(4)/N(6)-methyltransferase family.</text>
</comment>
<dbReference type="Pfam" id="PF02384">
    <property type="entry name" value="N6_Mtase"/>
    <property type="match status" value="1"/>
</dbReference>
<feature type="domain" description="N6 adenine-specific DNA methyltransferase N-terminal" evidence="10">
    <location>
        <begin position="10"/>
        <end position="122"/>
    </location>
</feature>
<dbReference type="OrthoDB" id="9784823at2"/>
<evidence type="ECO:0000313" key="12">
    <source>
        <dbReference type="Proteomes" id="UP000034410"/>
    </source>
</evidence>
<dbReference type="RefSeq" id="WP_046860681.1">
    <property type="nucleotide sequence ID" value="NZ_CP011412.1"/>
</dbReference>
<dbReference type="REBASE" id="111571">
    <property type="entry name" value="M.SspG1ORF17005P"/>
</dbReference>
<dbReference type="Gene3D" id="3.40.50.150">
    <property type="entry name" value="Vaccinia Virus protein VP39"/>
    <property type="match status" value="1"/>
</dbReference>
<keyword evidence="5" id="KW-0949">S-adenosyl-L-methionine</keyword>
<dbReference type="InterPro" id="IPR038333">
    <property type="entry name" value="T1MK-like_N_sf"/>
</dbReference>
<dbReference type="GO" id="GO:0032259">
    <property type="term" value="P:methylation"/>
    <property type="evidence" value="ECO:0007669"/>
    <property type="project" value="UniProtKB-KW"/>
</dbReference>
<comment type="catalytic activity">
    <reaction evidence="7">
        <text>a 2'-deoxyadenosine in DNA + S-adenosyl-L-methionine = an N(6)-methyl-2'-deoxyadenosine in DNA + S-adenosyl-L-homocysteine + H(+)</text>
        <dbReference type="Rhea" id="RHEA:15197"/>
        <dbReference type="Rhea" id="RHEA-COMP:12418"/>
        <dbReference type="Rhea" id="RHEA-COMP:12419"/>
        <dbReference type="ChEBI" id="CHEBI:15378"/>
        <dbReference type="ChEBI" id="CHEBI:57856"/>
        <dbReference type="ChEBI" id="CHEBI:59789"/>
        <dbReference type="ChEBI" id="CHEBI:90615"/>
        <dbReference type="ChEBI" id="CHEBI:90616"/>
        <dbReference type="EC" id="2.1.1.72"/>
    </reaction>
</comment>
<keyword evidence="4" id="KW-0808">Transferase</keyword>
<dbReference type="Pfam" id="PF12161">
    <property type="entry name" value="HsdM_N"/>
    <property type="match status" value="1"/>
</dbReference>
<feature type="coiled-coil region" evidence="8">
    <location>
        <begin position="630"/>
        <end position="657"/>
    </location>
</feature>
<dbReference type="EC" id="2.1.1.72" evidence="2"/>
<keyword evidence="6" id="KW-0680">Restriction system</keyword>
<dbReference type="GO" id="GO:0009307">
    <property type="term" value="P:DNA restriction-modification system"/>
    <property type="evidence" value="ECO:0007669"/>
    <property type="project" value="UniProtKB-KW"/>
</dbReference>